<protein>
    <submittedName>
        <fullName evidence="2">Genomic scaffold, ProqFM164S02</fullName>
    </submittedName>
</protein>
<keyword evidence="1" id="KW-0732">Signal</keyword>
<evidence type="ECO:0000256" key="1">
    <source>
        <dbReference type="SAM" id="SignalP"/>
    </source>
</evidence>
<gene>
    <name evidence="2" type="ORF">PROQFM164_S02g001303</name>
</gene>
<organism evidence="2 3">
    <name type="scientific">Penicillium roqueforti (strain FM164)</name>
    <dbReference type="NCBI Taxonomy" id="1365484"/>
    <lineage>
        <taxon>Eukaryota</taxon>
        <taxon>Fungi</taxon>
        <taxon>Dikarya</taxon>
        <taxon>Ascomycota</taxon>
        <taxon>Pezizomycotina</taxon>
        <taxon>Eurotiomycetes</taxon>
        <taxon>Eurotiomycetidae</taxon>
        <taxon>Eurotiales</taxon>
        <taxon>Aspergillaceae</taxon>
        <taxon>Penicillium</taxon>
    </lineage>
</organism>
<name>W6Q3H1_PENRF</name>
<dbReference type="Proteomes" id="UP000030686">
    <property type="component" value="Unassembled WGS sequence"/>
</dbReference>
<proteinExistence type="predicted"/>
<reference evidence="2" key="1">
    <citation type="journal article" date="2014" name="Nat. Commun.">
        <title>Multiple recent horizontal transfers of a large genomic region in cheese making fungi.</title>
        <authorList>
            <person name="Cheeseman K."/>
            <person name="Ropars J."/>
            <person name="Renault P."/>
            <person name="Dupont J."/>
            <person name="Gouzy J."/>
            <person name="Branca A."/>
            <person name="Abraham A.L."/>
            <person name="Ceppi M."/>
            <person name="Conseiller E."/>
            <person name="Debuchy R."/>
            <person name="Malagnac F."/>
            <person name="Goarin A."/>
            <person name="Silar P."/>
            <person name="Lacoste S."/>
            <person name="Sallet E."/>
            <person name="Bensimon A."/>
            <person name="Giraud T."/>
            <person name="Brygoo Y."/>
        </authorList>
    </citation>
    <scope>NUCLEOTIDE SEQUENCE [LARGE SCALE GENOMIC DNA]</scope>
    <source>
        <strain evidence="2">FM164</strain>
    </source>
</reference>
<feature type="signal peptide" evidence="1">
    <location>
        <begin position="1"/>
        <end position="18"/>
    </location>
</feature>
<sequence length="51" mass="5719">MVLLYLACVGFLMLGCLSVLGDSSVRGANRGWDELTGLTEYYICFYFCLQL</sequence>
<evidence type="ECO:0000313" key="2">
    <source>
        <dbReference type="EMBL" id="CDM31153.1"/>
    </source>
</evidence>
<accession>W6Q3H1</accession>
<dbReference type="EMBL" id="HG792016">
    <property type="protein sequence ID" value="CDM31153.1"/>
    <property type="molecule type" value="Genomic_DNA"/>
</dbReference>
<dbReference type="AlphaFoldDB" id="W6Q3H1"/>
<keyword evidence="3" id="KW-1185">Reference proteome</keyword>
<feature type="chain" id="PRO_5004881255" evidence="1">
    <location>
        <begin position="19"/>
        <end position="51"/>
    </location>
</feature>
<evidence type="ECO:0000313" key="3">
    <source>
        <dbReference type="Proteomes" id="UP000030686"/>
    </source>
</evidence>